<protein>
    <submittedName>
        <fullName evidence="3">Wax ester/triacylglycerol synthase family O-acyltransferase</fullName>
    </submittedName>
</protein>
<dbReference type="Pfam" id="PF03007">
    <property type="entry name" value="WS_DGAT_cat"/>
    <property type="match status" value="1"/>
</dbReference>
<keyword evidence="4" id="KW-1185">Reference proteome</keyword>
<name>A0ABS7QV11_9ACTN</name>
<dbReference type="RefSeq" id="WP_222979808.1">
    <property type="nucleotide sequence ID" value="NZ_JAINVZ010000013.1"/>
</dbReference>
<proteinExistence type="predicted"/>
<evidence type="ECO:0000313" key="4">
    <source>
        <dbReference type="Proteomes" id="UP001198565"/>
    </source>
</evidence>
<dbReference type="Proteomes" id="UP001198565">
    <property type="component" value="Unassembled WGS sequence"/>
</dbReference>
<comment type="caution">
    <text evidence="3">The sequence shown here is derived from an EMBL/GenBank/DDBJ whole genome shotgun (WGS) entry which is preliminary data.</text>
</comment>
<reference evidence="3 4" key="1">
    <citation type="submission" date="2021-08" db="EMBL/GenBank/DDBJ databases">
        <title>Streptomyces sp. PTM05 isolated from lichen.</title>
        <authorList>
            <person name="Somphong A."/>
            <person name="Phongsopitanun W."/>
            <person name="Tanasupawat S."/>
        </authorList>
    </citation>
    <scope>NUCLEOTIDE SEQUENCE [LARGE SCALE GENOMIC DNA]</scope>
    <source>
        <strain evidence="3 4">Ptm05</strain>
    </source>
</reference>
<dbReference type="InterPro" id="IPR009721">
    <property type="entry name" value="O-acyltransferase_WSD1_C"/>
</dbReference>
<dbReference type="EMBL" id="JAINVZ010000013">
    <property type="protein sequence ID" value="MBY8887053.1"/>
    <property type="molecule type" value="Genomic_DNA"/>
</dbReference>
<evidence type="ECO:0000259" key="1">
    <source>
        <dbReference type="Pfam" id="PF03007"/>
    </source>
</evidence>
<evidence type="ECO:0000259" key="2">
    <source>
        <dbReference type="Pfam" id="PF06974"/>
    </source>
</evidence>
<dbReference type="SUPFAM" id="SSF52777">
    <property type="entry name" value="CoA-dependent acyltransferases"/>
    <property type="match status" value="1"/>
</dbReference>
<organism evidence="3 4">
    <name type="scientific">Streptantibioticus parmotrematis</name>
    <dbReference type="NCBI Taxonomy" id="2873249"/>
    <lineage>
        <taxon>Bacteria</taxon>
        <taxon>Bacillati</taxon>
        <taxon>Actinomycetota</taxon>
        <taxon>Actinomycetes</taxon>
        <taxon>Kitasatosporales</taxon>
        <taxon>Streptomycetaceae</taxon>
        <taxon>Streptantibioticus</taxon>
    </lineage>
</organism>
<accession>A0ABS7QV11</accession>
<sequence length="428" mass="46481">MLFADQTAETVAPQAGLMTDAFLSLGTLAPTPSDMYFGYHMRVAGAGPDLARLRSHVARRIDRVPLLTHRLTVRDRHAAWEPDPAFDVDHHVRLAPGTGLEARPAQELLDFPVDEARPRWGLWVHRGDGRAWALTYLAHHAVQDAMTMLDTLRILLGAGELPVAPAIPVAPTPRREKITGILPLVPGVLSTYLPRAASPKFPTPDPVAGRTLGQASVEVQVLRSIADATGSTVNQVHLAALTMALRSWSVTRESLTRPRWRNGPHLVVPVDTRRGTEQTQHPPYGNHIGLLRLSVPRSADDLTKTLAAIAPSTSRRRMARSRAALRTLNEYAPRRLASWAMRRVTDPRGLLLTASNVRCPAPLTAMGDEVTEVTAVPWLPPGSGCFTLLVTYRGVARLSVLSGAVSADPGALASLWARSLTRERGIPG</sequence>
<gene>
    <name evidence="3" type="ORF">K7472_19690</name>
</gene>
<feature type="domain" description="O-acyltransferase WSD1 C-terminal" evidence="2">
    <location>
        <begin position="285"/>
        <end position="421"/>
    </location>
</feature>
<feature type="domain" description="O-acyltransferase WSD1-like N-terminal" evidence="1">
    <location>
        <begin position="44"/>
        <end position="162"/>
    </location>
</feature>
<evidence type="ECO:0000313" key="3">
    <source>
        <dbReference type="EMBL" id="MBY8887053.1"/>
    </source>
</evidence>
<dbReference type="InterPro" id="IPR004255">
    <property type="entry name" value="O-acyltransferase_WSD1_N"/>
</dbReference>
<dbReference type="Pfam" id="PF06974">
    <property type="entry name" value="WS_DGAT_C"/>
    <property type="match status" value="1"/>
</dbReference>